<dbReference type="RefSeq" id="WP_213364244.1">
    <property type="nucleotide sequence ID" value="NZ_BSFM01000011.1"/>
</dbReference>
<sequence>MLGTFDALTSASLAQNAALPSRPPVGSGGWAWEGFRKRNTTLDSFFYDVKTLSPEEAQALGRLGVLEGSLVLVPPSGAGEVSIWPTLDALAAAGGGTATSLCIAGVGSSALGSAAFARNVADATGKPALAVVSGYGMSDLIAEALGGWFWFGGVNQARHAFEALEAHSLPAPTARTDSASTSAASTSAASTDSAASLDKVTRNPAISRDTQVAFALLCDQRFDFQVLTGHSKGNLVMSEALYAFVRWSEAEQRSIPSDRLIVTFSATIAVPPAFTNVIDVLGGADPLGRLNSRWDIPVDKLAGWSGHHTNTEILGHLPVTMLLREILAAQRP</sequence>
<protein>
    <submittedName>
        <fullName evidence="1">Uncharacterized protein</fullName>
    </submittedName>
</protein>
<dbReference type="EMBL" id="BSFM01000011">
    <property type="protein sequence ID" value="GLK84062.1"/>
    <property type="molecule type" value="Genomic_DNA"/>
</dbReference>
<gene>
    <name evidence="1" type="ORF">GCM10017653_21320</name>
</gene>
<comment type="caution">
    <text evidence="1">The sequence shown here is derived from an EMBL/GenBank/DDBJ whole genome shotgun (WGS) entry which is preliminary data.</text>
</comment>
<evidence type="ECO:0000313" key="1">
    <source>
        <dbReference type="EMBL" id="GLK84062.1"/>
    </source>
</evidence>
<name>A0A9W6JVS1_9HYPH</name>
<keyword evidence="2" id="KW-1185">Reference proteome</keyword>
<reference evidence="1" key="1">
    <citation type="journal article" date="2014" name="Int. J. Syst. Evol. Microbiol.">
        <title>Complete genome sequence of Corynebacterium casei LMG S-19264T (=DSM 44701T), isolated from a smear-ripened cheese.</title>
        <authorList>
            <consortium name="US DOE Joint Genome Institute (JGI-PGF)"/>
            <person name="Walter F."/>
            <person name="Albersmeier A."/>
            <person name="Kalinowski J."/>
            <person name="Ruckert C."/>
        </authorList>
    </citation>
    <scope>NUCLEOTIDE SEQUENCE</scope>
    <source>
        <strain evidence="1">VKM B-2789</strain>
    </source>
</reference>
<dbReference type="Proteomes" id="UP001143330">
    <property type="component" value="Unassembled WGS sequence"/>
</dbReference>
<dbReference type="AlphaFoldDB" id="A0A9W6JVS1"/>
<organism evidence="1 2">
    <name type="scientific">Ancylobacter defluvii</name>
    <dbReference type="NCBI Taxonomy" id="1282440"/>
    <lineage>
        <taxon>Bacteria</taxon>
        <taxon>Pseudomonadati</taxon>
        <taxon>Pseudomonadota</taxon>
        <taxon>Alphaproteobacteria</taxon>
        <taxon>Hyphomicrobiales</taxon>
        <taxon>Xanthobacteraceae</taxon>
        <taxon>Ancylobacter</taxon>
    </lineage>
</organism>
<evidence type="ECO:0000313" key="2">
    <source>
        <dbReference type="Proteomes" id="UP001143330"/>
    </source>
</evidence>
<reference evidence="1" key="2">
    <citation type="submission" date="2023-01" db="EMBL/GenBank/DDBJ databases">
        <authorList>
            <person name="Sun Q."/>
            <person name="Evtushenko L."/>
        </authorList>
    </citation>
    <scope>NUCLEOTIDE SEQUENCE</scope>
    <source>
        <strain evidence="1">VKM B-2789</strain>
    </source>
</reference>
<proteinExistence type="predicted"/>
<accession>A0A9W6JVS1</accession>